<evidence type="ECO:0000256" key="4">
    <source>
        <dbReference type="ARBA" id="ARBA00048462"/>
    </source>
</evidence>
<dbReference type="InterPro" id="IPR050858">
    <property type="entry name" value="Mal-CoA-ACP_Trans/PKS_FabD"/>
</dbReference>
<dbReference type="GO" id="GO:0006633">
    <property type="term" value="P:fatty acid biosynthetic process"/>
    <property type="evidence" value="ECO:0007669"/>
    <property type="project" value="TreeGrafter"/>
</dbReference>
<proteinExistence type="predicted"/>
<keyword evidence="3" id="KW-0012">Acyltransferase</keyword>
<reference evidence="6" key="1">
    <citation type="submission" date="2013-08" db="EMBL/GenBank/DDBJ databases">
        <authorList>
            <person name="Mendez C."/>
            <person name="Richter M."/>
            <person name="Ferrer M."/>
            <person name="Sanchez J."/>
        </authorList>
    </citation>
    <scope>NUCLEOTIDE SEQUENCE</scope>
</reference>
<dbReference type="SUPFAM" id="SSF52151">
    <property type="entry name" value="FabD/lysophospholipase-like"/>
    <property type="match status" value="1"/>
</dbReference>
<accession>T1AJS9</accession>
<dbReference type="PANTHER" id="PTHR42681:SF1">
    <property type="entry name" value="MALONYL-COA-ACYL CARRIER PROTEIN TRANSACYLASE, MITOCHONDRIAL"/>
    <property type="match status" value="1"/>
</dbReference>
<organism evidence="6">
    <name type="scientific">mine drainage metagenome</name>
    <dbReference type="NCBI Taxonomy" id="410659"/>
    <lineage>
        <taxon>unclassified sequences</taxon>
        <taxon>metagenomes</taxon>
        <taxon>ecological metagenomes</taxon>
    </lineage>
</organism>
<evidence type="ECO:0000256" key="2">
    <source>
        <dbReference type="ARBA" id="ARBA00022679"/>
    </source>
</evidence>
<comment type="caution">
    <text evidence="6">The sequence shown here is derived from an EMBL/GenBank/DDBJ whole genome shotgun (WGS) entry which is preliminary data.</text>
</comment>
<evidence type="ECO:0000259" key="5">
    <source>
        <dbReference type="SMART" id="SM00827"/>
    </source>
</evidence>
<dbReference type="GO" id="GO:0005829">
    <property type="term" value="C:cytosol"/>
    <property type="evidence" value="ECO:0007669"/>
    <property type="project" value="TreeGrafter"/>
</dbReference>
<dbReference type="InterPro" id="IPR014043">
    <property type="entry name" value="Acyl_transferase_dom"/>
</dbReference>
<gene>
    <name evidence="6" type="ORF">B2A_03484</name>
</gene>
<dbReference type="SMART" id="SM00827">
    <property type="entry name" value="PKS_AT"/>
    <property type="match status" value="1"/>
</dbReference>
<dbReference type="InterPro" id="IPR016035">
    <property type="entry name" value="Acyl_Trfase/lysoPLipase"/>
</dbReference>
<dbReference type="EMBL" id="AUZZ01002335">
    <property type="protein sequence ID" value="EQD60821.1"/>
    <property type="molecule type" value="Genomic_DNA"/>
</dbReference>
<dbReference type="GO" id="GO:0004314">
    <property type="term" value="F:[acyl-carrier-protein] S-malonyltransferase activity"/>
    <property type="evidence" value="ECO:0007669"/>
    <property type="project" value="UniProtKB-EC"/>
</dbReference>
<dbReference type="PANTHER" id="PTHR42681">
    <property type="entry name" value="MALONYL-COA-ACYL CARRIER PROTEIN TRANSACYLASE, MITOCHONDRIAL"/>
    <property type="match status" value="1"/>
</dbReference>
<name>T1AJS9_9ZZZZ</name>
<dbReference type="Pfam" id="PF00698">
    <property type="entry name" value="Acyl_transf_1"/>
    <property type="match status" value="1"/>
</dbReference>
<feature type="domain" description="Malonyl-CoA:ACP transacylase (MAT)" evidence="5">
    <location>
        <begin position="1"/>
        <end position="168"/>
    </location>
</feature>
<reference evidence="6" key="2">
    <citation type="journal article" date="2014" name="ISME J.">
        <title>Microbial stratification in low pH oxic and suboxic macroscopic growths along an acid mine drainage.</title>
        <authorList>
            <person name="Mendez-Garcia C."/>
            <person name="Mesa V."/>
            <person name="Sprenger R.R."/>
            <person name="Richter M."/>
            <person name="Diez M.S."/>
            <person name="Solano J."/>
            <person name="Bargiela R."/>
            <person name="Golyshina O.V."/>
            <person name="Manteca A."/>
            <person name="Ramos J.L."/>
            <person name="Gallego J.R."/>
            <person name="Llorente I."/>
            <person name="Martins Dos Santos V.A."/>
            <person name="Jensen O.N."/>
            <person name="Pelaez A.I."/>
            <person name="Sanchez J."/>
            <person name="Ferrer M."/>
        </authorList>
    </citation>
    <scope>NUCLEOTIDE SEQUENCE</scope>
</reference>
<dbReference type="FunFam" id="3.30.70.250:FF:000001">
    <property type="entry name" value="Malonyl CoA-acyl carrier protein transacylase"/>
    <property type="match status" value="1"/>
</dbReference>
<dbReference type="Gene3D" id="3.30.70.250">
    <property type="entry name" value="Malonyl-CoA ACP transacylase, ACP-binding"/>
    <property type="match status" value="1"/>
</dbReference>
<evidence type="ECO:0000256" key="3">
    <source>
        <dbReference type="ARBA" id="ARBA00023315"/>
    </source>
</evidence>
<keyword evidence="2 6" id="KW-0808">Transferase</keyword>
<evidence type="ECO:0000256" key="1">
    <source>
        <dbReference type="ARBA" id="ARBA00013258"/>
    </source>
</evidence>
<dbReference type="AlphaFoldDB" id="T1AJS9"/>
<comment type="catalytic activity">
    <reaction evidence="4">
        <text>holo-[ACP] + malonyl-CoA = malonyl-[ACP] + CoA</text>
        <dbReference type="Rhea" id="RHEA:41792"/>
        <dbReference type="Rhea" id="RHEA-COMP:9623"/>
        <dbReference type="Rhea" id="RHEA-COMP:9685"/>
        <dbReference type="ChEBI" id="CHEBI:57287"/>
        <dbReference type="ChEBI" id="CHEBI:57384"/>
        <dbReference type="ChEBI" id="CHEBI:64479"/>
        <dbReference type="ChEBI" id="CHEBI:78449"/>
        <dbReference type="EC" id="2.3.1.39"/>
    </reaction>
</comment>
<protein>
    <recommendedName>
        <fullName evidence="1">[acyl-carrier-protein] S-malonyltransferase</fullName>
        <ecNumber evidence="1">2.3.1.39</ecNumber>
    </recommendedName>
</protein>
<dbReference type="EC" id="2.3.1.39" evidence="1"/>
<dbReference type="Gene3D" id="3.40.366.10">
    <property type="entry name" value="Malonyl-Coenzyme A Acyl Carrier Protein, domain 2"/>
    <property type="match status" value="1"/>
</dbReference>
<feature type="non-terminal residue" evidence="6">
    <location>
        <position position="174"/>
    </location>
</feature>
<evidence type="ECO:0000313" key="6">
    <source>
        <dbReference type="EMBL" id="EQD60821.1"/>
    </source>
</evidence>
<sequence length="174" mass="18216">MQAAVPEGSGAMAAILGLEDAAVVQVCRDSAEGQVLEAVNFNAPGQVVVAGERTAVQRAIEAAGVLGAKRAVVLPVSVPAHSSLMRPAAERLAERLGAVRWRAPRLAFISAVDAREHCDPGELPGLLTRQLASPVRWSDTVRALIARGLSPLIECGPGKVLTALNRRIGREGHL</sequence>
<dbReference type="InterPro" id="IPR001227">
    <property type="entry name" value="Ac_transferase_dom_sf"/>
</dbReference>